<evidence type="ECO:0000313" key="9">
    <source>
        <dbReference type="Proteomes" id="UP000543419"/>
    </source>
</evidence>
<keyword evidence="3 6" id="KW-0547">Nucleotide-binding</keyword>
<dbReference type="EC" id="6.3.4.19" evidence="6"/>
<dbReference type="InterPro" id="IPR014729">
    <property type="entry name" value="Rossmann-like_a/b/a_fold"/>
</dbReference>
<evidence type="ECO:0000256" key="4">
    <source>
        <dbReference type="ARBA" id="ARBA00022840"/>
    </source>
</evidence>
<evidence type="ECO:0000256" key="5">
    <source>
        <dbReference type="ARBA" id="ARBA00048539"/>
    </source>
</evidence>
<keyword evidence="9" id="KW-1185">Reference proteome</keyword>
<dbReference type="AlphaFoldDB" id="A0A7Y0HW50"/>
<keyword evidence="6" id="KW-0963">Cytoplasm</keyword>
<dbReference type="RefSeq" id="WP_169240147.1">
    <property type="nucleotide sequence ID" value="NZ_JAAIIG010000001.1"/>
</dbReference>
<keyword evidence="4 6" id="KW-0067">ATP-binding</keyword>
<feature type="domain" description="tRNA(Ile)-lysidine/2-thiocytidine synthase N-terminal" evidence="7">
    <location>
        <begin position="45"/>
        <end position="214"/>
    </location>
</feature>
<keyword evidence="2 6" id="KW-0819">tRNA processing</keyword>
<dbReference type="Pfam" id="PF01171">
    <property type="entry name" value="ATP_bind_3"/>
    <property type="match status" value="1"/>
</dbReference>
<dbReference type="EMBL" id="JAAIIG010000001">
    <property type="protein sequence ID" value="NMM97293.1"/>
    <property type="molecule type" value="Genomic_DNA"/>
</dbReference>
<dbReference type="CDD" id="cd01992">
    <property type="entry name" value="TilS_N"/>
    <property type="match status" value="1"/>
</dbReference>
<evidence type="ECO:0000259" key="7">
    <source>
        <dbReference type="Pfam" id="PF01171"/>
    </source>
</evidence>
<feature type="binding site" evidence="6">
    <location>
        <begin position="50"/>
        <end position="55"/>
    </location>
    <ligand>
        <name>ATP</name>
        <dbReference type="ChEBI" id="CHEBI:30616"/>
    </ligand>
</feature>
<dbReference type="InterPro" id="IPR012795">
    <property type="entry name" value="tRNA_Ile_lys_synt_N"/>
</dbReference>
<dbReference type="GO" id="GO:0032267">
    <property type="term" value="F:tRNA(Ile)-lysidine synthase activity"/>
    <property type="evidence" value="ECO:0007669"/>
    <property type="project" value="UniProtKB-EC"/>
</dbReference>
<dbReference type="InterPro" id="IPR011063">
    <property type="entry name" value="TilS/TtcA_N"/>
</dbReference>
<evidence type="ECO:0000256" key="3">
    <source>
        <dbReference type="ARBA" id="ARBA00022741"/>
    </source>
</evidence>
<dbReference type="InterPro" id="IPR012094">
    <property type="entry name" value="tRNA_Ile_lys_synt"/>
</dbReference>
<reference evidence="8 9" key="1">
    <citation type="submission" date="2020-02" db="EMBL/GenBank/DDBJ databases">
        <title>Characterization of phylogenetic diversity of novel bifidobacterial species isolated in Czech ZOOs.</title>
        <authorList>
            <person name="Lugli G.A."/>
            <person name="Vera N.B."/>
            <person name="Ventura M."/>
        </authorList>
    </citation>
    <scope>NUCLEOTIDE SEQUENCE [LARGE SCALE GENOMIC DNA]</scope>
    <source>
        <strain evidence="8 9">DSM 109959</strain>
    </source>
</reference>
<evidence type="ECO:0000256" key="1">
    <source>
        <dbReference type="ARBA" id="ARBA00022598"/>
    </source>
</evidence>
<dbReference type="PANTHER" id="PTHR43033:SF1">
    <property type="entry name" value="TRNA(ILE)-LYSIDINE SYNTHASE-RELATED"/>
    <property type="match status" value="1"/>
</dbReference>
<dbReference type="Gene3D" id="3.40.50.620">
    <property type="entry name" value="HUPs"/>
    <property type="match status" value="1"/>
</dbReference>
<evidence type="ECO:0000256" key="2">
    <source>
        <dbReference type="ARBA" id="ARBA00022694"/>
    </source>
</evidence>
<dbReference type="NCBIfam" id="TIGR02432">
    <property type="entry name" value="lysidine_TilS_N"/>
    <property type="match status" value="1"/>
</dbReference>
<dbReference type="PANTHER" id="PTHR43033">
    <property type="entry name" value="TRNA(ILE)-LYSIDINE SYNTHASE-RELATED"/>
    <property type="match status" value="1"/>
</dbReference>
<dbReference type="SUPFAM" id="SSF82829">
    <property type="entry name" value="MesJ substrate recognition domain-like"/>
    <property type="match status" value="1"/>
</dbReference>
<protein>
    <recommendedName>
        <fullName evidence="6">tRNA(Ile)-lysidine synthase</fullName>
        <ecNumber evidence="6">6.3.4.19</ecNumber>
    </recommendedName>
    <alternativeName>
        <fullName evidence="6">tRNA(Ile)-2-lysyl-cytidine synthase</fullName>
    </alternativeName>
    <alternativeName>
        <fullName evidence="6">tRNA(Ile)-lysidine synthetase</fullName>
    </alternativeName>
</protein>
<comment type="function">
    <text evidence="6">Ligates lysine onto the cytidine present at position 34 of the AUA codon-specific tRNA(Ile) that contains the anticodon CAU, in an ATP-dependent manner. Cytidine is converted to lysidine, thus changing the amino acid specificity of the tRNA from methionine to isoleucine.</text>
</comment>
<sequence length="382" mass="41409">MPYTPRLRKAVGEVRAALEQTGLGRQSTAFARHGSHEPAQDAPLVLVACSGGRDSVALAAVTRTVCGMLGLRAGAVIVDHNLQSGSAEVAQAAASRCRSLGLDPVVIRRVDVDERGEGLEAAAREARYHALTEVARDMQVYAVLLAHTMDDQAETVAMGLLRSRGIDAIAGMPSSFRRDGVTFVRPLLHLSREETTGICEDLALDYWDDPTNGESLEGELPRDYPLRSRVRHDLLPAVCRFAGADITRRLAQSAELARRDKDFLDQCADRALGESVVFADLTGTLKPSGQSEQSDSSAPLERVMLTVDARKLAGEHPAIRQRVIAHALNRIGIETNAVQTMAIDRLIVDWHGQGPVHLSSGYSANRKKHVIRVCQDGAHANR</sequence>
<proteinExistence type="inferred from homology"/>
<gene>
    <name evidence="6" type="primary">tilS</name>
    <name evidence="8" type="ORF">G1C97_0242</name>
</gene>
<comment type="similarity">
    <text evidence="6">Belongs to the tRNA(Ile)-lysidine synthase family.</text>
</comment>
<comment type="catalytic activity">
    <reaction evidence="5 6">
        <text>cytidine(34) in tRNA(Ile2) + L-lysine + ATP = lysidine(34) in tRNA(Ile2) + AMP + diphosphate + H(+)</text>
        <dbReference type="Rhea" id="RHEA:43744"/>
        <dbReference type="Rhea" id="RHEA-COMP:10625"/>
        <dbReference type="Rhea" id="RHEA-COMP:10670"/>
        <dbReference type="ChEBI" id="CHEBI:15378"/>
        <dbReference type="ChEBI" id="CHEBI:30616"/>
        <dbReference type="ChEBI" id="CHEBI:32551"/>
        <dbReference type="ChEBI" id="CHEBI:33019"/>
        <dbReference type="ChEBI" id="CHEBI:82748"/>
        <dbReference type="ChEBI" id="CHEBI:83665"/>
        <dbReference type="ChEBI" id="CHEBI:456215"/>
        <dbReference type="EC" id="6.3.4.19"/>
    </reaction>
</comment>
<dbReference type="HAMAP" id="MF_01161">
    <property type="entry name" value="tRNA_Ile_lys_synt"/>
    <property type="match status" value="1"/>
</dbReference>
<dbReference type="SUPFAM" id="SSF52402">
    <property type="entry name" value="Adenine nucleotide alpha hydrolases-like"/>
    <property type="match status" value="1"/>
</dbReference>
<comment type="caution">
    <text evidence="8">The sequence shown here is derived from an EMBL/GenBank/DDBJ whole genome shotgun (WGS) entry which is preliminary data.</text>
</comment>
<evidence type="ECO:0000256" key="6">
    <source>
        <dbReference type="HAMAP-Rule" id="MF_01161"/>
    </source>
</evidence>
<dbReference type="Gene3D" id="1.20.59.20">
    <property type="match status" value="1"/>
</dbReference>
<name>A0A7Y0HW50_9BIFI</name>
<dbReference type="GO" id="GO:0005524">
    <property type="term" value="F:ATP binding"/>
    <property type="evidence" value="ECO:0007669"/>
    <property type="project" value="UniProtKB-UniRule"/>
</dbReference>
<keyword evidence="1 6" id="KW-0436">Ligase</keyword>
<comment type="domain">
    <text evidence="6">The N-terminal region contains the highly conserved SGGXDS motif, predicted to be a P-loop motif involved in ATP binding.</text>
</comment>
<dbReference type="GO" id="GO:0006400">
    <property type="term" value="P:tRNA modification"/>
    <property type="evidence" value="ECO:0007669"/>
    <property type="project" value="UniProtKB-UniRule"/>
</dbReference>
<organism evidence="8 9">
    <name type="scientific">Bifidobacterium olomucense</name>
    <dbReference type="NCBI Taxonomy" id="2675324"/>
    <lineage>
        <taxon>Bacteria</taxon>
        <taxon>Bacillati</taxon>
        <taxon>Actinomycetota</taxon>
        <taxon>Actinomycetes</taxon>
        <taxon>Bifidobacteriales</taxon>
        <taxon>Bifidobacteriaceae</taxon>
        <taxon>Bifidobacterium</taxon>
    </lineage>
</organism>
<comment type="subcellular location">
    <subcellularLocation>
        <location evidence="6">Cytoplasm</location>
    </subcellularLocation>
</comment>
<dbReference type="Proteomes" id="UP000543419">
    <property type="component" value="Unassembled WGS sequence"/>
</dbReference>
<accession>A0A7Y0HW50</accession>
<evidence type="ECO:0000313" key="8">
    <source>
        <dbReference type="EMBL" id="NMM97293.1"/>
    </source>
</evidence>
<dbReference type="GO" id="GO:0005737">
    <property type="term" value="C:cytoplasm"/>
    <property type="evidence" value="ECO:0007669"/>
    <property type="project" value="UniProtKB-SubCell"/>
</dbReference>